<organism evidence="1 2">
    <name type="scientific">Actinocatenispora rupis</name>
    <dbReference type="NCBI Taxonomy" id="519421"/>
    <lineage>
        <taxon>Bacteria</taxon>
        <taxon>Bacillati</taxon>
        <taxon>Actinomycetota</taxon>
        <taxon>Actinomycetes</taxon>
        <taxon>Micromonosporales</taxon>
        <taxon>Micromonosporaceae</taxon>
        <taxon>Actinocatenispora</taxon>
    </lineage>
</organism>
<keyword evidence="2" id="KW-1185">Reference proteome</keyword>
<gene>
    <name evidence="1" type="ORF">Aru02nite_40290</name>
</gene>
<sequence length="253" mass="26206">MVIGVAVAAVLAAGIVVAALPEMLLPDAASGADDALTALKDARTVTVTATATSDDAPFFGASVRRTTTGEDRVVGDFRHLAMTATYPYVQVREVGPTVYAKNYSESGTTPWVRLDTTGGDDLSLAMAAVDPTALLRFAGTNAENALASRDGMFGMKYSVFCADCTDPLLGAADDGTTGTTGDDTAADPGLQYEIHLDFVVDLRGRPTSITLRVTAGNTVDRRMTLRLSDFGAPLTVREPAGATPSPAPGAMTP</sequence>
<comment type="caution">
    <text evidence="1">The sequence shown here is derived from an EMBL/GenBank/DDBJ whole genome shotgun (WGS) entry which is preliminary data.</text>
</comment>
<proteinExistence type="predicted"/>
<accession>A0A8J3J241</accession>
<name>A0A8J3J241_9ACTN</name>
<dbReference type="AlphaFoldDB" id="A0A8J3J241"/>
<reference evidence="1" key="1">
    <citation type="submission" date="2021-01" db="EMBL/GenBank/DDBJ databases">
        <title>Whole genome shotgun sequence of Actinocatenispora rupis NBRC 107355.</title>
        <authorList>
            <person name="Komaki H."/>
            <person name="Tamura T."/>
        </authorList>
    </citation>
    <scope>NUCLEOTIDE SEQUENCE</scope>
    <source>
        <strain evidence="1">NBRC 107355</strain>
    </source>
</reference>
<protein>
    <submittedName>
        <fullName evidence="1">Uncharacterized protein</fullName>
    </submittedName>
</protein>
<dbReference type="EMBL" id="BOMB01000023">
    <property type="protein sequence ID" value="GID13140.1"/>
    <property type="molecule type" value="Genomic_DNA"/>
</dbReference>
<evidence type="ECO:0000313" key="2">
    <source>
        <dbReference type="Proteomes" id="UP000612808"/>
    </source>
</evidence>
<dbReference type="Proteomes" id="UP000612808">
    <property type="component" value="Unassembled WGS sequence"/>
</dbReference>
<dbReference type="Gene3D" id="2.50.20.20">
    <property type="match status" value="1"/>
</dbReference>
<evidence type="ECO:0000313" key="1">
    <source>
        <dbReference type="EMBL" id="GID13140.1"/>
    </source>
</evidence>